<dbReference type="Gene3D" id="1.10.1740.10">
    <property type="match status" value="1"/>
</dbReference>
<keyword evidence="2" id="KW-0805">Transcription regulation</keyword>
<proteinExistence type="inferred from homology"/>
<evidence type="ECO:0000313" key="11">
    <source>
        <dbReference type="Proteomes" id="UP000322940"/>
    </source>
</evidence>
<dbReference type="InterPro" id="IPR014327">
    <property type="entry name" value="RNA_pol_sigma70_bacteroid"/>
</dbReference>
<dbReference type="NCBIfam" id="TIGR02985">
    <property type="entry name" value="Sig70_bacteroi1"/>
    <property type="match status" value="1"/>
</dbReference>
<dbReference type="RefSeq" id="WP_018694637.1">
    <property type="nucleotide sequence ID" value="NZ_AP025562.1"/>
</dbReference>
<evidence type="ECO:0000259" key="7">
    <source>
        <dbReference type="Pfam" id="PF08281"/>
    </source>
</evidence>
<comment type="caution">
    <text evidence="9">The sequence shown here is derived from an EMBL/GenBank/DDBJ whole genome shotgun (WGS) entry which is preliminary data.</text>
</comment>
<evidence type="ECO:0000259" key="6">
    <source>
        <dbReference type="Pfam" id="PF04542"/>
    </source>
</evidence>
<dbReference type="InterPro" id="IPR013325">
    <property type="entry name" value="RNA_pol_sigma_r2"/>
</dbReference>
<keyword evidence="5" id="KW-0175">Coiled coil</keyword>
<reference evidence="8 11" key="3">
    <citation type="journal article" date="2019" name="Nat. Med.">
        <title>A library of human gut bacterial isolates paired with longitudinal multiomics data enables mechanistic microbiome research.</title>
        <authorList>
            <person name="Poyet M."/>
            <person name="Groussin M."/>
            <person name="Gibbons S.M."/>
            <person name="Avila-Pacheco J."/>
            <person name="Jiang X."/>
            <person name="Kearney S.M."/>
            <person name="Perrotta A.R."/>
            <person name="Berdy B."/>
            <person name="Zhao S."/>
            <person name="Lieberman T.D."/>
            <person name="Swanson P.K."/>
            <person name="Smith M."/>
            <person name="Roesemann S."/>
            <person name="Alexander J.E."/>
            <person name="Rich S.A."/>
            <person name="Livny J."/>
            <person name="Vlamakis H."/>
            <person name="Clish C."/>
            <person name="Bullock K."/>
            <person name="Deik A."/>
            <person name="Scott J."/>
            <person name="Pierce K.A."/>
            <person name="Xavier R.J."/>
            <person name="Alm E.J."/>
        </authorList>
    </citation>
    <scope>NUCLEOTIDE SEQUENCE [LARGE SCALE GENOMIC DNA]</scope>
    <source>
        <strain evidence="8 11">BIOML-A266</strain>
    </source>
</reference>
<dbReference type="Gene3D" id="1.10.10.10">
    <property type="entry name" value="Winged helix-like DNA-binding domain superfamily/Winged helix DNA-binding domain"/>
    <property type="match status" value="1"/>
</dbReference>
<dbReference type="InterPro" id="IPR036388">
    <property type="entry name" value="WH-like_DNA-bd_sf"/>
</dbReference>
<dbReference type="GO" id="GO:0003677">
    <property type="term" value="F:DNA binding"/>
    <property type="evidence" value="ECO:0007669"/>
    <property type="project" value="InterPro"/>
</dbReference>
<dbReference type="eggNOG" id="COG1595">
    <property type="taxonomic scope" value="Bacteria"/>
</dbReference>
<dbReference type="SUPFAM" id="SSF88659">
    <property type="entry name" value="Sigma3 and sigma4 domains of RNA polymerase sigma factors"/>
    <property type="match status" value="1"/>
</dbReference>
<evidence type="ECO:0000256" key="2">
    <source>
        <dbReference type="ARBA" id="ARBA00023015"/>
    </source>
</evidence>
<dbReference type="EMBL" id="NFHB01000008">
    <property type="protein sequence ID" value="OUN02405.1"/>
    <property type="molecule type" value="Genomic_DNA"/>
</dbReference>
<dbReference type="PANTHER" id="PTHR43133">
    <property type="entry name" value="RNA POLYMERASE ECF-TYPE SIGMA FACTO"/>
    <property type="match status" value="1"/>
</dbReference>
<accession>A0A1Y3QTK2</accession>
<dbReference type="Pfam" id="PF04542">
    <property type="entry name" value="Sigma70_r2"/>
    <property type="match status" value="1"/>
</dbReference>
<dbReference type="InterPro" id="IPR039425">
    <property type="entry name" value="RNA_pol_sigma-70-like"/>
</dbReference>
<dbReference type="Proteomes" id="UP000322940">
    <property type="component" value="Unassembled WGS sequence"/>
</dbReference>
<comment type="similarity">
    <text evidence="1">Belongs to the sigma-70 factor family. ECF subfamily.</text>
</comment>
<keyword evidence="3" id="KW-0731">Sigma factor</keyword>
<evidence type="ECO:0000313" key="8">
    <source>
        <dbReference type="EMBL" id="KAA2377822.1"/>
    </source>
</evidence>
<gene>
    <name evidence="9" type="ORF">B5G41_12085</name>
    <name evidence="8" type="ORF">F2Y10_10420</name>
</gene>
<dbReference type="Pfam" id="PF08281">
    <property type="entry name" value="Sigma70_r4_2"/>
    <property type="match status" value="1"/>
</dbReference>
<dbReference type="EMBL" id="VVXH01000009">
    <property type="protein sequence ID" value="KAA2377822.1"/>
    <property type="molecule type" value="Genomic_DNA"/>
</dbReference>
<sequence length="180" mass="21485">MDEERRYLEALARDDRSAFDALYLKYAAKTEEFLYRMLKDHSEAEDITQDIFLKIWRNRTSIGAVDAFGPYLFRMARNAVYDRFDNRSVRENYARRASLLPEYELPDSAIDSRDLLLLIRMVVEKMPEQRRRIFRMSREEGLSNDQIAEQLSISRRTVENQISRALAELRKLVKLILFFF</sequence>
<reference evidence="10" key="1">
    <citation type="submission" date="2017-04" db="EMBL/GenBank/DDBJ databases">
        <title>Function of individual gut microbiota members based on whole genome sequencing of pure cultures obtained from chicken caecum.</title>
        <authorList>
            <person name="Medvecky M."/>
            <person name="Cejkova D."/>
            <person name="Polansky O."/>
            <person name="Karasova D."/>
            <person name="Kubasova T."/>
            <person name="Cizek A."/>
            <person name="Rychlik I."/>
        </authorList>
    </citation>
    <scope>NUCLEOTIDE SEQUENCE [LARGE SCALE GENOMIC DNA]</scope>
    <source>
        <strain evidence="10">An90</strain>
    </source>
</reference>
<dbReference type="PANTHER" id="PTHR43133:SF46">
    <property type="entry name" value="RNA POLYMERASE SIGMA-70 FACTOR ECF SUBFAMILY"/>
    <property type="match status" value="1"/>
</dbReference>
<evidence type="ECO:0000256" key="1">
    <source>
        <dbReference type="ARBA" id="ARBA00010641"/>
    </source>
</evidence>
<dbReference type="OrthoDB" id="1493347at2"/>
<dbReference type="SUPFAM" id="SSF88946">
    <property type="entry name" value="Sigma2 domain of RNA polymerase sigma factors"/>
    <property type="match status" value="1"/>
</dbReference>
<organism evidence="9 10">
    <name type="scientific">Alistipes onderdonkii</name>
    <dbReference type="NCBI Taxonomy" id="328813"/>
    <lineage>
        <taxon>Bacteria</taxon>
        <taxon>Pseudomonadati</taxon>
        <taxon>Bacteroidota</taxon>
        <taxon>Bacteroidia</taxon>
        <taxon>Bacteroidales</taxon>
        <taxon>Rikenellaceae</taxon>
        <taxon>Alistipes</taxon>
    </lineage>
</organism>
<dbReference type="Proteomes" id="UP000195772">
    <property type="component" value="Unassembled WGS sequence"/>
</dbReference>
<protein>
    <submittedName>
        <fullName evidence="9">RNA polymerase sigma-70 factor</fullName>
    </submittedName>
</protein>
<dbReference type="NCBIfam" id="TIGR02937">
    <property type="entry name" value="sigma70-ECF"/>
    <property type="match status" value="1"/>
</dbReference>
<keyword evidence="4" id="KW-0804">Transcription</keyword>
<dbReference type="GO" id="GO:0006352">
    <property type="term" value="P:DNA-templated transcription initiation"/>
    <property type="evidence" value="ECO:0007669"/>
    <property type="project" value="InterPro"/>
</dbReference>
<evidence type="ECO:0000256" key="5">
    <source>
        <dbReference type="SAM" id="Coils"/>
    </source>
</evidence>
<evidence type="ECO:0000256" key="3">
    <source>
        <dbReference type="ARBA" id="ARBA00023082"/>
    </source>
</evidence>
<dbReference type="InterPro" id="IPR014284">
    <property type="entry name" value="RNA_pol_sigma-70_dom"/>
</dbReference>
<name>A0A1Y3QTK2_9BACT</name>
<reference evidence="9" key="2">
    <citation type="journal article" date="2018" name="BMC Genomics">
        <title>Whole genome sequencing and function prediction of 133 gut anaerobes isolated from chicken caecum in pure cultures.</title>
        <authorList>
            <person name="Medvecky M."/>
            <person name="Cejkova D."/>
            <person name="Polansky O."/>
            <person name="Karasova D."/>
            <person name="Kubasova T."/>
            <person name="Cizek A."/>
            <person name="Rychlik I."/>
        </authorList>
    </citation>
    <scope>NUCLEOTIDE SEQUENCE</scope>
    <source>
        <strain evidence="9">An90</strain>
    </source>
</reference>
<dbReference type="InterPro" id="IPR013324">
    <property type="entry name" value="RNA_pol_sigma_r3/r4-like"/>
</dbReference>
<feature type="coiled-coil region" evidence="5">
    <location>
        <begin position="148"/>
        <end position="175"/>
    </location>
</feature>
<dbReference type="InterPro" id="IPR007627">
    <property type="entry name" value="RNA_pol_sigma70_r2"/>
</dbReference>
<evidence type="ECO:0000313" key="10">
    <source>
        <dbReference type="Proteomes" id="UP000195772"/>
    </source>
</evidence>
<feature type="domain" description="RNA polymerase sigma-70 region 2" evidence="6">
    <location>
        <begin position="22"/>
        <end position="87"/>
    </location>
</feature>
<evidence type="ECO:0000256" key="4">
    <source>
        <dbReference type="ARBA" id="ARBA00023163"/>
    </source>
</evidence>
<feature type="domain" description="RNA polymerase sigma factor 70 region 4 type 2" evidence="7">
    <location>
        <begin position="117"/>
        <end position="169"/>
    </location>
</feature>
<evidence type="ECO:0000313" key="9">
    <source>
        <dbReference type="EMBL" id="OUN02405.1"/>
    </source>
</evidence>
<dbReference type="AlphaFoldDB" id="A0A1Y3QTK2"/>
<dbReference type="GO" id="GO:0016987">
    <property type="term" value="F:sigma factor activity"/>
    <property type="evidence" value="ECO:0007669"/>
    <property type="project" value="UniProtKB-KW"/>
</dbReference>
<dbReference type="InterPro" id="IPR013249">
    <property type="entry name" value="RNA_pol_sigma70_r4_t2"/>
</dbReference>